<dbReference type="SMART" id="SM00850">
    <property type="entry name" value="LytTR"/>
    <property type="match status" value="1"/>
</dbReference>
<feature type="domain" description="HTH LytTR-type" evidence="5">
    <location>
        <begin position="133"/>
        <end position="237"/>
    </location>
</feature>
<dbReference type="Gene3D" id="2.40.50.1020">
    <property type="entry name" value="LytTr DNA-binding domain"/>
    <property type="match status" value="1"/>
</dbReference>
<dbReference type="SUPFAM" id="SSF52172">
    <property type="entry name" value="CheY-like"/>
    <property type="match status" value="1"/>
</dbReference>
<dbReference type="InterPro" id="IPR039420">
    <property type="entry name" value="WalR-like"/>
</dbReference>
<dbReference type="RefSeq" id="WP_046555710.1">
    <property type="nucleotide sequence ID" value="NZ_LAHO01000001.1"/>
</dbReference>
<evidence type="ECO:0000256" key="2">
    <source>
        <dbReference type="ARBA" id="ARBA00023125"/>
    </source>
</evidence>
<dbReference type="PATRIC" id="fig|336831.14.peg.2322"/>
<dbReference type="SMART" id="SM00448">
    <property type="entry name" value="REC"/>
    <property type="match status" value="1"/>
</dbReference>
<name>A0A0M2V9B7_9GAMM</name>
<evidence type="ECO:0000256" key="3">
    <source>
        <dbReference type="PROSITE-ProRule" id="PRU00169"/>
    </source>
</evidence>
<dbReference type="Pfam" id="PF04397">
    <property type="entry name" value="LytTR"/>
    <property type="match status" value="1"/>
</dbReference>
<comment type="caution">
    <text evidence="6">The sequence shown here is derived from an EMBL/GenBank/DDBJ whole genome shotgun (WGS) entry which is preliminary data.</text>
</comment>
<dbReference type="EMBL" id="LAHO01000001">
    <property type="protein sequence ID" value="KKO47181.1"/>
    <property type="molecule type" value="Genomic_DNA"/>
</dbReference>
<evidence type="ECO:0000259" key="5">
    <source>
        <dbReference type="PROSITE" id="PS50930"/>
    </source>
</evidence>
<dbReference type="GO" id="GO:0005829">
    <property type="term" value="C:cytosol"/>
    <property type="evidence" value="ECO:0007669"/>
    <property type="project" value="TreeGrafter"/>
</dbReference>
<protein>
    <submittedName>
        <fullName evidence="6">Chemotaxis protein CheY</fullName>
    </submittedName>
</protein>
<dbReference type="OrthoDB" id="236568at2"/>
<dbReference type="PANTHER" id="PTHR48111">
    <property type="entry name" value="REGULATOR OF RPOS"/>
    <property type="match status" value="1"/>
</dbReference>
<dbReference type="Gene3D" id="3.40.50.2300">
    <property type="match status" value="1"/>
</dbReference>
<dbReference type="PANTHER" id="PTHR48111:SF3">
    <property type="entry name" value="TRANSCRIPTIONAL REGULATORY PROTEIN BTSR"/>
    <property type="match status" value="1"/>
</dbReference>
<dbReference type="Pfam" id="PF00072">
    <property type="entry name" value="Response_reg"/>
    <property type="match status" value="1"/>
</dbReference>
<dbReference type="STRING" id="336831.WG68_00565"/>
<dbReference type="PROSITE" id="PS50110">
    <property type="entry name" value="RESPONSE_REGULATORY"/>
    <property type="match status" value="1"/>
</dbReference>
<keyword evidence="2" id="KW-0238">DNA-binding</keyword>
<reference evidence="6 7" key="1">
    <citation type="submission" date="2015-03" db="EMBL/GenBank/DDBJ databases">
        <title>Draft genome sequences of two protease-producing strains of Arsukibacterium isolated from two cold and alkaline environments.</title>
        <authorList>
            <person name="Lylloff J.E."/>
            <person name="Skov L.B."/>
            <person name="Jepsen M."/>
            <person name="Hallin P.F."/>
            <person name="Sorensen S.J."/>
            <person name="Stougaard P."/>
            <person name="Glaring M.A."/>
        </authorList>
    </citation>
    <scope>NUCLEOTIDE SEQUENCE [LARGE SCALE GENOMIC DNA]</scope>
    <source>
        <strain evidence="6 7">GCM72</strain>
    </source>
</reference>
<dbReference type="GO" id="GO:0000976">
    <property type="term" value="F:transcription cis-regulatory region binding"/>
    <property type="evidence" value="ECO:0007669"/>
    <property type="project" value="TreeGrafter"/>
</dbReference>
<dbReference type="GO" id="GO:0032993">
    <property type="term" value="C:protein-DNA complex"/>
    <property type="evidence" value="ECO:0007669"/>
    <property type="project" value="TreeGrafter"/>
</dbReference>
<proteinExistence type="predicted"/>
<gene>
    <name evidence="6" type="ORF">WG68_00565</name>
</gene>
<dbReference type="PROSITE" id="PS50930">
    <property type="entry name" value="HTH_LYTTR"/>
    <property type="match status" value="1"/>
</dbReference>
<feature type="modified residue" description="4-aspartylphosphate" evidence="3">
    <location>
        <position position="53"/>
    </location>
</feature>
<dbReference type="GO" id="GO:0000156">
    <property type="term" value="F:phosphorelay response regulator activity"/>
    <property type="evidence" value="ECO:0007669"/>
    <property type="project" value="TreeGrafter"/>
</dbReference>
<dbReference type="InterPro" id="IPR007492">
    <property type="entry name" value="LytTR_DNA-bd_dom"/>
</dbReference>
<organism evidence="6 7">
    <name type="scientific">Arsukibacterium ikkense</name>
    <dbReference type="NCBI Taxonomy" id="336831"/>
    <lineage>
        <taxon>Bacteria</taxon>
        <taxon>Pseudomonadati</taxon>
        <taxon>Pseudomonadota</taxon>
        <taxon>Gammaproteobacteria</taxon>
        <taxon>Chromatiales</taxon>
        <taxon>Chromatiaceae</taxon>
        <taxon>Arsukibacterium</taxon>
    </lineage>
</organism>
<keyword evidence="7" id="KW-1185">Reference proteome</keyword>
<dbReference type="AlphaFoldDB" id="A0A0M2V9B7"/>
<keyword evidence="1" id="KW-0902">Two-component regulatory system</keyword>
<feature type="domain" description="Response regulatory" evidence="4">
    <location>
        <begin position="2"/>
        <end position="116"/>
    </location>
</feature>
<keyword evidence="3" id="KW-0597">Phosphoprotein</keyword>
<accession>A0A0M2V9B7</accession>
<evidence type="ECO:0000259" key="4">
    <source>
        <dbReference type="PROSITE" id="PS50110"/>
    </source>
</evidence>
<dbReference type="GO" id="GO:0006355">
    <property type="term" value="P:regulation of DNA-templated transcription"/>
    <property type="evidence" value="ECO:0007669"/>
    <property type="project" value="TreeGrafter"/>
</dbReference>
<evidence type="ECO:0000313" key="6">
    <source>
        <dbReference type="EMBL" id="KKO47181.1"/>
    </source>
</evidence>
<evidence type="ECO:0000313" key="7">
    <source>
        <dbReference type="Proteomes" id="UP000034228"/>
    </source>
</evidence>
<sequence length="240" mass="26664">MKVLIVDDEPLARARLQRLLSAIPDFSCVGEAQNSQQALTLCQQLQPDVLLLDIAMPGSDGLQLAAELASQPLPPAIIFVTAHPQHALDAYQVCPADYILKPVSLERLSAALARVGNRTRAHLERTPQPAELINYQLGSATRQISLDKVHYFSADSKYVRMVFAGGEALLELSLNQLQQRYPQYLVRIHRSTLINKQYFSALRSASDGKHYIELTGVADRLEVSRRALSQVKQALKLNLN</sequence>
<dbReference type="InterPro" id="IPR011006">
    <property type="entry name" value="CheY-like_superfamily"/>
</dbReference>
<dbReference type="Proteomes" id="UP000034228">
    <property type="component" value="Unassembled WGS sequence"/>
</dbReference>
<dbReference type="InterPro" id="IPR001789">
    <property type="entry name" value="Sig_transdc_resp-reg_receiver"/>
</dbReference>
<evidence type="ECO:0000256" key="1">
    <source>
        <dbReference type="ARBA" id="ARBA00023012"/>
    </source>
</evidence>